<dbReference type="PANTHER" id="PTHR10937">
    <property type="entry name" value="GLUCOSAMINE--FRUCTOSE-6-PHOSPHATE AMINOTRANSFERASE, ISOMERIZING"/>
    <property type="match status" value="1"/>
</dbReference>
<reference evidence="2 3" key="1">
    <citation type="journal article" date="2019" name="Int. J. Syst. Evol. Microbiol.">
        <title>The Global Catalogue of Microorganisms (GCM) 10K type strain sequencing project: providing services to taxonomists for standard genome sequencing and annotation.</title>
        <authorList>
            <consortium name="The Broad Institute Genomics Platform"/>
            <consortium name="The Broad Institute Genome Sequencing Center for Infectious Disease"/>
            <person name="Wu L."/>
            <person name="Ma J."/>
        </authorList>
    </citation>
    <scope>NUCLEOTIDE SEQUENCE [LARGE SCALE GENOMIC DNA]</scope>
    <source>
        <strain evidence="2 3">JCM 6242</strain>
    </source>
</reference>
<feature type="domain" description="SIS" evidence="1">
    <location>
        <begin position="36"/>
        <end position="171"/>
    </location>
</feature>
<evidence type="ECO:0000259" key="1">
    <source>
        <dbReference type="PROSITE" id="PS51464"/>
    </source>
</evidence>
<dbReference type="SUPFAM" id="SSF53697">
    <property type="entry name" value="SIS domain"/>
    <property type="match status" value="1"/>
</dbReference>
<evidence type="ECO:0000313" key="2">
    <source>
        <dbReference type="EMBL" id="GAA2844737.1"/>
    </source>
</evidence>
<name>A0ABN3VPZ5_9ACTN</name>
<sequence length="341" mass="36689">MTTETVTPVLPLGLPDRLAEKITAALELDEHVDKLIADAVAAGVSDVYLLGCGGSQMAYGTLEYLLSTRLDRPVHRRNASEFTHALPARLGPESLVIAASARGGTKETAAAATAAREAGATVVGLTEDPESLFGKACEHLLLHRGSEAKAVLLGLLGWSLLKHTGAIADYEGARRAFAALPEALPAVYAEADPISAAIAERFHQDPVVYVLGSGPLVDAAQTLTMCYLQEMQWKHAAAFNANEFLHGAFEVVDDSTPVVLFLGEDTSRPVAERTAAFLSRYAKRTLTVDSRDFSLPGVPEEMRPLFAEYAFEGVTTSIAHHFAARTGHPLATRRYMWTVEY</sequence>
<dbReference type="InterPro" id="IPR001347">
    <property type="entry name" value="SIS_dom"/>
</dbReference>
<accession>A0ABN3VPZ5</accession>
<proteinExistence type="predicted"/>
<dbReference type="InterPro" id="IPR046348">
    <property type="entry name" value="SIS_dom_sf"/>
</dbReference>
<dbReference type="RefSeq" id="WP_344966578.1">
    <property type="nucleotide sequence ID" value="NZ_BAAAVI010000001.1"/>
</dbReference>
<keyword evidence="3" id="KW-1185">Reference proteome</keyword>
<protein>
    <submittedName>
        <fullName evidence="2">SIS domain-containing protein</fullName>
    </submittedName>
</protein>
<gene>
    <name evidence="2" type="ORF">GCM10010517_01000</name>
</gene>
<dbReference type="Proteomes" id="UP001500831">
    <property type="component" value="Unassembled WGS sequence"/>
</dbReference>
<dbReference type="PROSITE" id="PS51464">
    <property type="entry name" value="SIS"/>
    <property type="match status" value="1"/>
</dbReference>
<organism evidence="2 3">
    <name type="scientific">Streptosporangium fragile</name>
    <dbReference type="NCBI Taxonomy" id="46186"/>
    <lineage>
        <taxon>Bacteria</taxon>
        <taxon>Bacillati</taxon>
        <taxon>Actinomycetota</taxon>
        <taxon>Actinomycetes</taxon>
        <taxon>Streptosporangiales</taxon>
        <taxon>Streptosporangiaceae</taxon>
        <taxon>Streptosporangium</taxon>
    </lineage>
</organism>
<dbReference type="Pfam" id="PF01380">
    <property type="entry name" value="SIS"/>
    <property type="match status" value="1"/>
</dbReference>
<dbReference type="EMBL" id="BAAAVI010000001">
    <property type="protein sequence ID" value="GAA2844737.1"/>
    <property type="molecule type" value="Genomic_DNA"/>
</dbReference>
<comment type="caution">
    <text evidence="2">The sequence shown here is derived from an EMBL/GenBank/DDBJ whole genome shotgun (WGS) entry which is preliminary data.</text>
</comment>
<dbReference type="PANTHER" id="PTHR10937:SF14">
    <property type="entry name" value="FRUCTOSELYSINE 6-PHOSPHATE DEGLYCASE"/>
    <property type="match status" value="1"/>
</dbReference>
<dbReference type="Gene3D" id="3.40.50.10490">
    <property type="entry name" value="Glucose-6-phosphate isomerase like protein, domain 1"/>
    <property type="match status" value="2"/>
</dbReference>
<evidence type="ECO:0000313" key="3">
    <source>
        <dbReference type="Proteomes" id="UP001500831"/>
    </source>
</evidence>